<name>A0ABV8R1B8_9MICC</name>
<comment type="caution">
    <text evidence="3">The sequence shown here is derived from an EMBL/GenBank/DDBJ whole genome shotgun (WGS) entry which is preliminary data.</text>
</comment>
<sequence length="308" mass="33349">MENSVLDALLCPICGVEFAPLLRGANVLRCVDGHSFDMARQGYVNLLTGPGTKFVEDSAKMVCARDDFLANGHYQGLANELSKVVSRPFFAPTDSSSLYRPLIVDAGTGTGWYLQEILLALGGRVDAIGLDISKFALRRAARRNPSAANLVWDIWRELPIVAHRADVVFVVFAPRNAAEFARVLKPTGLLVVVTPRPGHLAQIAKLAHMLDIQPEKEAALATSLADHFELVDSSTVTLELALSPTDVCNVALMGPAGHHINSAELSRNVEGLAELTHVSAEFTISIFRPTAHKAALPQRRILTHRPAV</sequence>
<keyword evidence="3" id="KW-0808">Transferase</keyword>
<dbReference type="InterPro" id="IPR048647">
    <property type="entry name" value="RlmA_N"/>
</dbReference>
<keyword evidence="4" id="KW-1185">Reference proteome</keyword>
<dbReference type="Pfam" id="PF21302">
    <property type="entry name" value="Zn_ribbon_RlmA"/>
    <property type="match status" value="1"/>
</dbReference>
<evidence type="ECO:0000259" key="2">
    <source>
        <dbReference type="Pfam" id="PF21302"/>
    </source>
</evidence>
<keyword evidence="3" id="KW-0489">Methyltransferase</keyword>
<dbReference type="Proteomes" id="UP001595773">
    <property type="component" value="Unassembled WGS sequence"/>
</dbReference>
<dbReference type="GO" id="GO:0008168">
    <property type="term" value="F:methyltransferase activity"/>
    <property type="evidence" value="ECO:0007669"/>
    <property type="project" value="UniProtKB-KW"/>
</dbReference>
<dbReference type="InterPro" id="IPR029063">
    <property type="entry name" value="SAM-dependent_MTases_sf"/>
</dbReference>
<evidence type="ECO:0000313" key="4">
    <source>
        <dbReference type="Proteomes" id="UP001595773"/>
    </source>
</evidence>
<dbReference type="SUPFAM" id="SSF53335">
    <property type="entry name" value="S-adenosyl-L-methionine-dependent methyltransferases"/>
    <property type="match status" value="1"/>
</dbReference>
<dbReference type="Pfam" id="PF13649">
    <property type="entry name" value="Methyltransf_25"/>
    <property type="match status" value="1"/>
</dbReference>
<reference evidence="4" key="1">
    <citation type="journal article" date="2019" name="Int. J. Syst. Evol. Microbiol.">
        <title>The Global Catalogue of Microorganisms (GCM) 10K type strain sequencing project: providing services to taxonomists for standard genome sequencing and annotation.</title>
        <authorList>
            <consortium name="The Broad Institute Genomics Platform"/>
            <consortium name="The Broad Institute Genome Sequencing Center for Infectious Disease"/>
            <person name="Wu L."/>
            <person name="Ma J."/>
        </authorList>
    </citation>
    <scope>NUCLEOTIDE SEQUENCE [LARGE SCALE GENOMIC DNA]</scope>
    <source>
        <strain evidence="4">CGMCC 1.10698</strain>
    </source>
</reference>
<protein>
    <submittedName>
        <fullName evidence="3">RNA methyltransferase</fullName>
    </submittedName>
</protein>
<dbReference type="EMBL" id="JBHSCQ010000011">
    <property type="protein sequence ID" value="MFC4265852.1"/>
    <property type="molecule type" value="Genomic_DNA"/>
</dbReference>
<evidence type="ECO:0000259" key="1">
    <source>
        <dbReference type="Pfam" id="PF13649"/>
    </source>
</evidence>
<feature type="domain" description="23S rRNA (guanine(745)-N(1))-methyltransferase N-terminal" evidence="2">
    <location>
        <begin position="10"/>
        <end position="47"/>
    </location>
</feature>
<dbReference type="InterPro" id="IPR016718">
    <property type="entry name" value="rRNA_m1G-MeTrfase_A_prd"/>
</dbReference>
<dbReference type="GO" id="GO:0032259">
    <property type="term" value="P:methylation"/>
    <property type="evidence" value="ECO:0007669"/>
    <property type="project" value="UniProtKB-KW"/>
</dbReference>
<dbReference type="RefSeq" id="WP_230068748.1">
    <property type="nucleotide sequence ID" value="NZ_BAABLL010000014.1"/>
</dbReference>
<evidence type="ECO:0000313" key="3">
    <source>
        <dbReference type="EMBL" id="MFC4265852.1"/>
    </source>
</evidence>
<gene>
    <name evidence="3" type="ORF">ACFOW9_09600</name>
</gene>
<dbReference type="PIRSF" id="PIRSF018249">
    <property type="entry name" value="MyrA_prd"/>
    <property type="match status" value="1"/>
</dbReference>
<organism evidence="3 4">
    <name type="scientific">Arthrobacter cryoconiti</name>
    <dbReference type="NCBI Taxonomy" id="748907"/>
    <lineage>
        <taxon>Bacteria</taxon>
        <taxon>Bacillati</taxon>
        <taxon>Actinomycetota</taxon>
        <taxon>Actinomycetes</taxon>
        <taxon>Micrococcales</taxon>
        <taxon>Micrococcaceae</taxon>
        <taxon>Arthrobacter</taxon>
    </lineage>
</organism>
<dbReference type="CDD" id="cd02440">
    <property type="entry name" value="AdoMet_MTases"/>
    <property type="match status" value="1"/>
</dbReference>
<accession>A0ABV8R1B8</accession>
<feature type="domain" description="Methyltransferase" evidence="1">
    <location>
        <begin position="103"/>
        <end position="188"/>
    </location>
</feature>
<dbReference type="Gene3D" id="3.40.50.150">
    <property type="entry name" value="Vaccinia Virus protein VP39"/>
    <property type="match status" value="1"/>
</dbReference>
<dbReference type="InterPro" id="IPR041698">
    <property type="entry name" value="Methyltransf_25"/>
</dbReference>
<proteinExistence type="predicted"/>